<feature type="region of interest" description="Disordered" evidence="1">
    <location>
        <begin position="1"/>
        <end position="23"/>
    </location>
</feature>
<comment type="caution">
    <text evidence="2">The sequence shown here is derived from an EMBL/GenBank/DDBJ whole genome shotgun (WGS) entry which is preliminary data.</text>
</comment>
<organism evidence="2 3">
    <name type="scientific">Skeletonema marinoi</name>
    <dbReference type="NCBI Taxonomy" id="267567"/>
    <lineage>
        <taxon>Eukaryota</taxon>
        <taxon>Sar</taxon>
        <taxon>Stramenopiles</taxon>
        <taxon>Ochrophyta</taxon>
        <taxon>Bacillariophyta</taxon>
        <taxon>Coscinodiscophyceae</taxon>
        <taxon>Thalassiosirophycidae</taxon>
        <taxon>Thalassiosirales</taxon>
        <taxon>Skeletonemataceae</taxon>
        <taxon>Skeletonema</taxon>
        <taxon>Skeletonema marinoi-dohrnii complex</taxon>
    </lineage>
</organism>
<dbReference type="EMBL" id="JATAAI010000029">
    <property type="protein sequence ID" value="KAK1736443.1"/>
    <property type="molecule type" value="Genomic_DNA"/>
</dbReference>
<feature type="region of interest" description="Disordered" evidence="1">
    <location>
        <begin position="57"/>
        <end position="90"/>
    </location>
</feature>
<gene>
    <name evidence="2" type="ORF">QTG54_013043</name>
</gene>
<evidence type="ECO:0000256" key="1">
    <source>
        <dbReference type="SAM" id="MobiDB-lite"/>
    </source>
</evidence>
<dbReference type="Proteomes" id="UP001224775">
    <property type="component" value="Unassembled WGS sequence"/>
</dbReference>
<evidence type="ECO:0000313" key="3">
    <source>
        <dbReference type="Proteomes" id="UP001224775"/>
    </source>
</evidence>
<evidence type="ECO:0000313" key="2">
    <source>
        <dbReference type="EMBL" id="KAK1736443.1"/>
    </source>
</evidence>
<sequence length="187" mass="20461">MANNNLPPGWGDRHNKMSEHDMKLGGMAATKFAKNSYSDNPTSAAAVGGSYQNSDQVRDFYLNGSQKKKDGESNSQTTTPDFWESRQKQKELQVKQMGVFAKNSDHSLKQHQSIESLQSAGVNEKACIDGDEDDVPEPEVALVQIATHALDALAKSLSKRNVSIPMEDRASFAKAMKQAMDALAKQS</sequence>
<protein>
    <submittedName>
        <fullName evidence="2">Uncharacterized protein</fullName>
    </submittedName>
</protein>
<dbReference type="AlphaFoldDB" id="A0AAD8XZR9"/>
<proteinExistence type="predicted"/>
<feature type="compositionally biased region" description="Basic and acidic residues" evidence="1">
    <location>
        <begin position="11"/>
        <end position="23"/>
    </location>
</feature>
<keyword evidence="3" id="KW-1185">Reference proteome</keyword>
<accession>A0AAD8XZR9</accession>
<reference evidence="2" key="1">
    <citation type="submission" date="2023-06" db="EMBL/GenBank/DDBJ databases">
        <title>Survivors Of The Sea: Transcriptome response of Skeletonema marinoi to long-term dormancy.</title>
        <authorList>
            <person name="Pinder M.I.M."/>
            <person name="Kourtchenko O."/>
            <person name="Robertson E.K."/>
            <person name="Larsson T."/>
            <person name="Maumus F."/>
            <person name="Osuna-Cruz C.M."/>
            <person name="Vancaester E."/>
            <person name="Stenow R."/>
            <person name="Vandepoele K."/>
            <person name="Ploug H."/>
            <person name="Bruchert V."/>
            <person name="Godhe A."/>
            <person name="Topel M."/>
        </authorList>
    </citation>
    <scope>NUCLEOTIDE SEQUENCE</scope>
    <source>
        <strain evidence="2">R05AC</strain>
    </source>
</reference>
<name>A0AAD8XZR9_9STRA</name>